<feature type="compositionally biased region" description="Basic residues" evidence="1">
    <location>
        <begin position="1"/>
        <end position="11"/>
    </location>
</feature>
<evidence type="ECO:0000313" key="2">
    <source>
        <dbReference type="EMBL" id="ORY14435.1"/>
    </source>
</evidence>
<feature type="compositionally biased region" description="Low complexity" evidence="1">
    <location>
        <begin position="89"/>
        <end position="107"/>
    </location>
</feature>
<feature type="compositionally biased region" description="Polar residues" evidence="1">
    <location>
        <begin position="42"/>
        <end position="51"/>
    </location>
</feature>
<protein>
    <submittedName>
        <fullName evidence="2">Uncharacterized protein</fullName>
    </submittedName>
</protein>
<feature type="compositionally biased region" description="Gly residues" evidence="1">
    <location>
        <begin position="131"/>
        <end position="146"/>
    </location>
</feature>
<comment type="caution">
    <text evidence="2">The sequence shown here is derived from an EMBL/GenBank/DDBJ whole genome shotgun (WGS) entry which is preliminary data.</text>
</comment>
<proteinExistence type="predicted"/>
<keyword evidence="3" id="KW-1185">Reference proteome</keyword>
<dbReference type="EMBL" id="MCFA01000033">
    <property type="protein sequence ID" value="ORY14435.1"/>
    <property type="molecule type" value="Genomic_DNA"/>
</dbReference>
<dbReference type="AlphaFoldDB" id="A0A1Y1ZXD7"/>
<name>A0A1Y1ZXD7_9PLEO</name>
<organism evidence="2 3">
    <name type="scientific">Clohesyomyces aquaticus</name>
    <dbReference type="NCBI Taxonomy" id="1231657"/>
    <lineage>
        <taxon>Eukaryota</taxon>
        <taxon>Fungi</taxon>
        <taxon>Dikarya</taxon>
        <taxon>Ascomycota</taxon>
        <taxon>Pezizomycotina</taxon>
        <taxon>Dothideomycetes</taxon>
        <taxon>Pleosporomycetidae</taxon>
        <taxon>Pleosporales</taxon>
        <taxon>Lindgomycetaceae</taxon>
        <taxon>Clohesyomyces</taxon>
    </lineage>
</organism>
<accession>A0A1Y1ZXD7</accession>
<evidence type="ECO:0000256" key="1">
    <source>
        <dbReference type="SAM" id="MobiDB-lite"/>
    </source>
</evidence>
<feature type="region of interest" description="Disordered" evidence="1">
    <location>
        <begin position="1"/>
        <end position="187"/>
    </location>
</feature>
<gene>
    <name evidence="2" type="ORF">BCR34DRAFT_560407</name>
</gene>
<sequence length="187" mass="20045">MYDHHEHRHRGGGGGMAGAIPLPPRSPRRSRDLSQDAALHGNGTSPITSHSGNERRISPLNPAYGDGNEAMNHSTNPYTHGQGIYAGGSNPYPQHHSQSQSQYKSYNADSYQTHRGGNPFSDPSPPRHMGFAGGHHGSGGGGGVGGHTQTQAGDEWPLRAINESGYRKPLPSNGRVRRNSWSRGDDI</sequence>
<reference evidence="2 3" key="1">
    <citation type="submission" date="2016-07" db="EMBL/GenBank/DDBJ databases">
        <title>Pervasive Adenine N6-methylation of Active Genes in Fungi.</title>
        <authorList>
            <consortium name="DOE Joint Genome Institute"/>
            <person name="Mondo S.J."/>
            <person name="Dannebaum R.O."/>
            <person name="Kuo R.C."/>
            <person name="Labutti K."/>
            <person name="Haridas S."/>
            <person name="Kuo A."/>
            <person name="Salamov A."/>
            <person name="Ahrendt S.R."/>
            <person name="Lipzen A."/>
            <person name="Sullivan W."/>
            <person name="Andreopoulos W.B."/>
            <person name="Clum A."/>
            <person name="Lindquist E."/>
            <person name="Daum C."/>
            <person name="Ramamoorthy G.K."/>
            <person name="Gryganskyi A."/>
            <person name="Culley D."/>
            <person name="Magnuson J.K."/>
            <person name="James T.Y."/>
            <person name="O'Malley M.A."/>
            <person name="Stajich J.E."/>
            <person name="Spatafora J.W."/>
            <person name="Visel A."/>
            <person name="Grigoriev I.V."/>
        </authorList>
    </citation>
    <scope>NUCLEOTIDE SEQUENCE [LARGE SCALE GENOMIC DNA]</scope>
    <source>
        <strain evidence="2 3">CBS 115471</strain>
    </source>
</reference>
<dbReference type="Proteomes" id="UP000193144">
    <property type="component" value="Unassembled WGS sequence"/>
</dbReference>
<evidence type="ECO:0000313" key="3">
    <source>
        <dbReference type="Proteomes" id="UP000193144"/>
    </source>
</evidence>